<name>X1N2Q2_9ZZZZ</name>
<gene>
    <name evidence="1" type="ORF">S06H3_46050</name>
</gene>
<organism evidence="1">
    <name type="scientific">marine sediment metagenome</name>
    <dbReference type="NCBI Taxonomy" id="412755"/>
    <lineage>
        <taxon>unclassified sequences</taxon>
        <taxon>metagenomes</taxon>
        <taxon>ecological metagenomes</taxon>
    </lineage>
</organism>
<protein>
    <submittedName>
        <fullName evidence="1">Uncharacterized protein</fullName>
    </submittedName>
</protein>
<dbReference type="Gene3D" id="2.50.20.10">
    <property type="entry name" value="Lipoprotein localisation LolA/LolB/LppX"/>
    <property type="match status" value="1"/>
</dbReference>
<evidence type="ECO:0000313" key="1">
    <source>
        <dbReference type="EMBL" id="GAI37863.1"/>
    </source>
</evidence>
<feature type="non-terminal residue" evidence="1">
    <location>
        <position position="1"/>
    </location>
</feature>
<accession>X1N2Q2</accession>
<sequence>TEIGLGIKSISIYDGVYHWWMDPVSRKVGKEKAEFNPYQILENLKTAQVKYAGTEKIDGYKTHILNVRDLNTMMGAEGMQKVSGKLWVDARDWVIRKMEMDMEIEDEKGEKRPVKATIKMEDFRKVNGMLMPYRTVMTVPMPTELTPEEEQEMRKGLEEAQKALAEMSPEERAMMEKIMGPQIEMMQKMLAGGGIEIVTVVNDVKVNTGLSDDLFDGSKLK</sequence>
<reference evidence="1" key="1">
    <citation type="journal article" date="2014" name="Front. Microbiol.">
        <title>High frequency of phylogenetically diverse reductive dehalogenase-homologous genes in deep subseafloor sedimentary metagenomes.</title>
        <authorList>
            <person name="Kawai M."/>
            <person name="Futagami T."/>
            <person name="Toyoda A."/>
            <person name="Takaki Y."/>
            <person name="Nishi S."/>
            <person name="Hori S."/>
            <person name="Arai W."/>
            <person name="Tsubouchi T."/>
            <person name="Morono Y."/>
            <person name="Uchiyama I."/>
            <person name="Ito T."/>
            <person name="Fujiyama A."/>
            <person name="Inagaki F."/>
            <person name="Takami H."/>
        </authorList>
    </citation>
    <scope>NUCLEOTIDE SEQUENCE</scope>
    <source>
        <strain evidence="1">Expedition CK06-06</strain>
    </source>
</reference>
<comment type="caution">
    <text evidence="1">The sequence shown here is derived from an EMBL/GenBank/DDBJ whole genome shotgun (WGS) entry which is preliminary data.</text>
</comment>
<dbReference type="AlphaFoldDB" id="X1N2Q2"/>
<dbReference type="EMBL" id="BARV01028816">
    <property type="protein sequence ID" value="GAI37863.1"/>
    <property type="molecule type" value="Genomic_DNA"/>
</dbReference>
<proteinExistence type="predicted"/>